<evidence type="ECO:0008006" key="3">
    <source>
        <dbReference type="Google" id="ProtNLM"/>
    </source>
</evidence>
<dbReference type="AlphaFoldDB" id="A0A2M3ZM51"/>
<evidence type="ECO:0000313" key="2">
    <source>
        <dbReference type="EMBL" id="MBW29585.1"/>
    </source>
</evidence>
<feature type="chain" id="PRO_5014888858" description="Secreted peptide" evidence="1">
    <location>
        <begin position="23"/>
        <end position="89"/>
    </location>
</feature>
<sequence length="89" mass="10004">MLLMPVVVVVVAAVVVVPVVSGIMAVTDHHEVIRWIMISRIYARLGNAERNRVRMMMVSRTRRNHTRHRTISVTVPPHHPAAAIGEHSL</sequence>
<protein>
    <recommendedName>
        <fullName evidence="3">Secreted peptide</fullName>
    </recommendedName>
</protein>
<evidence type="ECO:0000256" key="1">
    <source>
        <dbReference type="SAM" id="SignalP"/>
    </source>
</evidence>
<accession>A0A2M3ZM51</accession>
<organism evidence="2">
    <name type="scientific">Anopheles braziliensis</name>
    <dbReference type="NCBI Taxonomy" id="58242"/>
    <lineage>
        <taxon>Eukaryota</taxon>
        <taxon>Metazoa</taxon>
        <taxon>Ecdysozoa</taxon>
        <taxon>Arthropoda</taxon>
        <taxon>Hexapoda</taxon>
        <taxon>Insecta</taxon>
        <taxon>Pterygota</taxon>
        <taxon>Neoptera</taxon>
        <taxon>Endopterygota</taxon>
        <taxon>Diptera</taxon>
        <taxon>Nematocera</taxon>
        <taxon>Culicoidea</taxon>
        <taxon>Culicidae</taxon>
        <taxon>Anophelinae</taxon>
        <taxon>Anopheles</taxon>
    </lineage>
</organism>
<feature type="signal peptide" evidence="1">
    <location>
        <begin position="1"/>
        <end position="22"/>
    </location>
</feature>
<name>A0A2M3ZM51_9DIPT</name>
<dbReference type="EMBL" id="GGFM01008834">
    <property type="protein sequence ID" value="MBW29585.1"/>
    <property type="molecule type" value="Transcribed_RNA"/>
</dbReference>
<reference evidence="2" key="1">
    <citation type="submission" date="2018-01" db="EMBL/GenBank/DDBJ databases">
        <title>An insight into the sialome of Amazonian anophelines.</title>
        <authorList>
            <person name="Ribeiro J.M."/>
            <person name="Scarpassa V."/>
            <person name="Calvo E."/>
        </authorList>
    </citation>
    <scope>NUCLEOTIDE SEQUENCE</scope>
    <source>
        <tissue evidence="2">Salivary glands</tissue>
    </source>
</reference>
<proteinExistence type="predicted"/>
<keyword evidence="1" id="KW-0732">Signal</keyword>